<dbReference type="GeneID" id="70237672"/>
<gene>
    <name evidence="1" type="ORF">OGAPHI_005708</name>
</gene>
<protein>
    <submittedName>
        <fullName evidence="1">Uncharacterized protein</fullName>
    </submittedName>
</protein>
<dbReference type="EMBL" id="JAEUBE010000378">
    <property type="protein sequence ID" value="KAH3662456.1"/>
    <property type="molecule type" value="Genomic_DNA"/>
</dbReference>
<evidence type="ECO:0000313" key="2">
    <source>
        <dbReference type="Proteomes" id="UP000769157"/>
    </source>
</evidence>
<dbReference type="AlphaFoldDB" id="A0A9P8P050"/>
<accession>A0A9P8P050</accession>
<sequence length="179" mass="19246">MSKNGGMVVPIITKVNVVLITELNTAANTRGRAESILAISWLNLLMTRPSGVVSKKDIGDAKTALAISLCSFLEARIEHQLHMVMALIKLAAPTDLRDWTFTRSAGSTPAYSNPPCSISCSISAKDVEEDPTNGVESCSSELWPYSLTSSNNLLLAATTWSSEPDSEISLLEIKQTFSA</sequence>
<proteinExistence type="predicted"/>
<evidence type="ECO:0000313" key="1">
    <source>
        <dbReference type="EMBL" id="KAH3662456.1"/>
    </source>
</evidence>
<keyword evidence="2" id="KW-1185">Reference proteome</keyword>
<dbReference type="RefSeq" id="XP_046059545.1">
    <property type="nucleotide sequence ID" value="XM_046206919.1"/>
</dbReference>
<dbReference type="Proteomes" id="UP000769157">
    <property type="component" value="Unassembled WGS sequence"/>
</dbReference>
<comment type="caution">
    <text evidence="1">The sequence shown here is derived from an EMBL/GenBank/DDBJ whole genome shotgun (WGS) entry which is preliminary data.</text>
</comment>
<reference evidence="1" key="2">
    <citation type="submission" date="2021-01" db="EMBL/GenBank/DDBJ databases">
        <authorList>
            <person name="Schikora-Tamarit M.A."/>
        </authorList>
    </citation>
    <scope>NUCLEOTIDE SEQUENCE</scope>
    <source>
        <strain evidence="1">CBS6075</strain>
    </source>
</reference>
<name>A0A9P8P050_9ASCO</name>
<organism evidence="1 2">
    <name type="scientific">Ogataea philodendri</name>
    <dbReference type="NCBI Taxonomy" id="1378263"/>
    <lineage>
        <taxon>Eukaryota</taxon>
        <taxon>Fungi</taxon>
        <taxon>Dikarya</taxon>
        <taxon>Ascomycota</taxon>
        <taxon>Saccharomycotina</taxon>
        <taxon>Pichiomycetes</taxon>
        <taxon>Pichiales</taxon>
        <taxon>Pichiaceae</taxon>
        <taxon>Ogataea</taxon>
    </lineage>
</organism>
<reference evidence="1" key="1">
    <citation type="journal article" date="2021" name="Open Biol.">
        <title>Shared evolutionary footprints suggest mitochondrial oxidative damage underlies multiple complex I losses in fungi.</title>
        <authorList>
            <person name="Schikora-Tamarit M.A."/>
            <person name="Marcet-Houben M."/>
            <person name="Nosek J."/>
            <person name="Gabaldon T."/>
        </authorList>
    </citation>
    <scope>NUCLEOTIDE SEQUENCE</scope>
    <source>
        <strain evidence="1">CBS6075</strain>
    </source>
</reference>